<comment type="caution">
    <text evidence="1">The sequence shown here is derived from an EMBL/GenBank/DDBJ whole genome shotgun (WGS) entry which is preliminary data.</text>
</comment>
<reference evidence="1 2" key="1">
    <citation type="submission" date="2020-08" db="EMBL/GenBank/DDBJ databases">
        <title>The Agave Microbiome: Exploring the role of microbial communities in plant adaptations to desert environments.</title>
        <authorList>
            <person name="Partida-Martinez L.P."/>
        </authorList>
    </citation>
    <scope>NUCLEOTIDE SEQUENCE [LARGE SCALE GENOMIC DNA]</scope>
    <source>
        <strain evidence="1 2">AT3.9</strain>
    </source>
</reference>
<gene>
    <name evidence="1" type="ORF">FHR70_002885</name>
</gene>
<accession>A0A7W4YWU5</accession>
<dbReference type="AlphaFoldDB" id="A0A7W4YWU5"/>
<proteinExistence type="predicted"/>
<evidence type="ECO:0000313" key="1">
    <source>
        <dbReference type="EMBL" id="MBB3019820.1"/>
    </source>
</evidence>
<protein>
    <submittedName>
        <fullName evidence="1">Uncharacterized protein</fullName>
    </submittedName>
</protein>
<dbReference type="RefSeq" id="WP_183451193.1">
    <property type="nucleotide sequence ID" value="NZ_JACHWB010000003.1"/>
</dbReference>
<evidence type="ECO:0000313" key="2">
    <source>
        <dbReference type="Proteomes" id="UP000532010"/>
    </source>
</evidence>
<keyword evidence="2" id="KW-1185">Reference proteome</keyword>
<dbReference type="Proteomes" id="UP000532010">
    <property type="component" value="Unassembled WGS sequence"/>
</dbReference>
<name>A0A7W4YWU5_9HYPH</name>
<dbReference type="EMBL" id="JACHWB010000003">
    <property type="protein sequence ID" value="MBB3019820.1"/>
    <property type="molecule type" value="Genomic_DNA"/>
</dbReference>
<sequence length="145" mass="15191">MLSALEQAYLDFMRHHGGQISMGYVGAQAGTGTGGVDGAGPIVTTQNGRIDTGNGIKEVVVREDGTQVARVLVDGLEGRLTVLVDGTATYSVTAGDFHYTVTEFPDGARAASIGDSDVWANGSLQRMARIPELPGMVSMLQVNHL</sequence>
<organism evidence="1 2">
    <name type="scientific">Microvirga lupini</name>
    <dbReference type="NCBI Taxonomy" id="420324"/>
    <lineage>
        <taxon>Bacteria</taxon>
        <taxon>Pseudomonadati</taxon>
        <taxon>Pseudomonadota</taxon>
        <taxon>Alphaproteobacteria</taxon>
        <taxon>Hyphomicrobiales</taxon>
        <taxon>Methylobacteriaceae</taxon>
        <taxon>Microvirga</taxon>
    </lineage>
</organism>